<evidence type="ECO:0000313" key="2">
    <source>
        <dbReference type="Proteomes" id="UP000292695"/>
    </source>
</evidence>
<comment type="caution">
    <text evidence="1">The sequence shown here is derived from an EMBL/GenBank/DDBJ whole genome shotgun (WGS) entry which is preliminary data.</text>
</comment>
<gene>
    <name evidence="1" type="ORF">E0H50_35345</name>
</gene>
<sequence length="209" mass="22782">MLTDQLTPTALGVLLHAAEAAPGLHVPRPWRVEVNGHLIDVYLDEATADAVARIQRVATGAAVFNLRCAAASLSFDSWVSLYPYPHEPGLAARIVVEPTGLPDLELQELYAAILSRHLARPPRPPDQQDRRMLERAAAIEDANLTWLPVDSLAVVVTHGAEPADQLQAGIALQRVLLTATSRDVRADCLNHTLIRFGERTERTGRGRSS</sequence>
<dbReference type="OrthoDB" id="8156917at2"/>
<name>A0A4R0I3H7_9ACTN</name>
<keyword evidence="2" id="KW-1185">Reference proteome</keyword>
<dbReference type="GO" id="GO:0016491">
    <property type="term" value="F:oxidoreductase activity"/>
    <property type="evidence" value="ECO:0007669"/>
    <property type="project" value="InterPro"/>
</dbReference>
<evidence type="ECO:0000313" key="1">
    <source>
        <dbReference type="EMBL" id="TCC21563.1"/>
    </source>
</evidence>
<proteinExistence type="predicted"/>
<dbReference type="RefSeq" id="WP_131295363.1">
    <property type="nucleotide sequence ID" value="NZ_SJKA01000019.1"/>
</dbReference>
<dbReference type="Gene3D" id="3.40.109.10">
    <property type="entry name" value="NADH Oxidase"/>
    <property type="match status" value="1"/>
</dbReference>
<organism evidence="1 2">
    <name type="scientific">Kribbella sindirgiensis</name>
    <dbReference type="NCBI Taxonomy" id="1124744"/>
    <lineage>
        <taxon>Bacteria</taxon>
        <taxon>Bacillati</taxon>
        <taxon>Actinomycetota</taxon>
        <taxon>Actinomycetes</taxon>
        <taxon>Propionibacteriales</taxon>
        <taxon>Kribbellaceae</taxon>
        <taxon>Kribbella</taxon>
    </lineage>
</organism>
<dbReference type="AlphaFoldDB" id="A0A4R0I3H7"/>
<dbReference type="Proteomes" id="UP000292695">
    <property type="component" value="Unassembled WGS sequence"/>
</dbReference>
<reference evidence="1 2" key="1">
    <citation type="submission" date="2019-02" db="EMBL/GenBank/DDBJ databases">
        <title>Kribbella capetownensis sp. nov. and Kribbella speibonae sp. nov., isolated from soil.</title>
        <authorList>
            <person name="Curtis S.M."/>
            <person name="Norton I."/>
            <person name="Everest G.J."/>
            <person name="Meyers P.R."/>
        </authorList>
    </citation>
    <scope>NUCLEOTIDE SEQUENCE [LARGE SCALE GENOMIC DNA]</scope>
    <source>
        <strain evidence="1 2">DSM 27082</strain>
    </source>
</reference>
<protein>
    <submittedName>
        <fullName evidence="1">Uncharacterized protein</fullName>
    </submittedName>
</protein>
<accession>A0A4R0I3H7</accession>
<dbReference type="InterPro" id="IPR000415">
    <property type="entry name" value="Nitroreductase-like"/>
</dbReference>
<dbReference type="EMBL" id="SJKA01000019">
    <property type="protein sequence ID" value="TCC21563.1"/>
    <property type="molecule type" value="Genomic_DNA"/>
</dbReference>